<dbReference type="InterPro" id="IPR011990">
    <property type="entry name" value="TPR-like_helical_dom_sf"/>
</dbReference>
<dbReference type="Gene3D" id="1.25.40.10">
    <property type="entry name" value="Tetratricopeptide repeat domain"/>
    <property type="match status" value="1"/>
</dbReference>
<evidence type="ECO:0000313" key="1">
    <source>
        <dbReference type="EMBL" id="CAK9857055.1"/>
    </source>
</evidence>
<name>A0ABP1A1Z9_9BRYO</name>
<accession>A0ABP1A1Z9</accession>
<sequence length="105" mass="11832">MSRLGSMIEKTLELFQQMQPEEMIADGFTFVQLLDACVSLRALEDGRYIHMQIIEWSFWPRPEGTGIISSNAAARGDPVTFVGVLIACARVAALEDRRHVHEEII</sequence>
<dbReference type="InterPro" id="IPR046960">
    <property type="entry name" value="PPR_At4g14850-like_plant"/>
</dbReference>
<reference evidence="1 2" key="1">
    <citation type="submission" date="2024-03" db="EMBL/GenBank/DDBJ databases">
        <authorList>
            <consortium name="ELIXIR-Norway"/>
            <consortium name="Elixir Norway"/>
        </authorList>
    </citation>
    <scope>NUCLEOTIDE SEQUENCE [LARGE SCALE GENOMIC DNA]</scope>
</reference>
<keyword evidence="2" id="KW-1185">Reference proteome</keyword>
<gene>
    <name evidence="1" type="ORF">CSSPJE1EN2_LOCUS50</name>
</gene>
<evidence type="ECO:0000313" key="2">
    <source>
        <dbReference type="Proteomes" id="UP001497522"/>
    </source>
</evidence>
<protein>
    <submittedName>
        <fullName evidence="1">Uncharacterized protein</fullName>
    </submittedName>
</protein>
<proteinExistence type="predicted"/>
<dbReference type="EMBL" id="OZ023702">
    <property type="protein sequence ID" value="CAK9857055.1"/>
    <property type="molecule type" value="Genomic_DNA"/>
</dbReference>
<dbReference type="PANTHER" id="PTHR47926">
    <property type="entry name" value="PENTATRICOPEPTIDE REPEAT-CONTAINING PROTEIN"/>
    <property type="match status" value="1"/>
</dbReference>
<organism evidence="1 2">
    <name type="scientific">Sphagnum jensenii</name>
    <dbReference type="NCBI Taxonomy" id="128206"/>
    <lineage>
        <taxon>Eukaryota</taxon>
        <taxon>Viridiplantae</taxon>
        <taxon>Streptophyta</taxon>
        <taxon>Embryophyta</taxon>
        <taxon>Bryophyta</taxon>
        <taxon>Sphagnophytina</taxon>
        <taxon>Sphagnopsida</taxon>
        <taxon>Sphagnales</taxon>
        <taxon>Sphagnaceae</taxon>
        <taxon>Sphagnum</taxon>
    </lineage>
</organism>
<dbReference type="Proteomes" id="UP001497522">
    <property type="component" value="Chromosome 1"/>
</dbReference>
<dbReference type="PANTHER" id="PTHR47926:SF533">
    <property type="entry name" value="DYW DOMAIN-CONTAINING PROTEIN"/>
    <property type="match status" value="1"/>
</dbReference>